<dbReference type="Gene3D" id="3.90.25.10">
    <property type="entry name" value="UDP-galactose 4-epimerase, domain 1"/>
    <property type="match status" value="1"/>
</dbReference>
<name>A0A9D6V7T5_9BACT</name>
<dbReference type="InterPro" id="IPR001509">
    <property type="entry name" value="Epimerase_deHydtase"/>
</dbReference>
<dbReference type="AlphaFoldDB" id="A0A9D6V7T5"/>
<dbReference type="SUPFAM" id="SSF51735">
    <property type="entry name" value="NAD(P)-binding Rossmann-fold domains"/>
    <property type="match status" value="1"/>
</dbReference>
<evidence type="ECO:0000313" key="3">
    <source>
        <dbReference type="Proteomes" id="UP000807825"/>
    </source>
</evidence>
<dbReference type="CDD" id="cd05256">
    <property type="entry name" value="UDP_AE_SDR_e"/>
    <property type="match status" value="1"/>
</dbReference>
<dbReference type="PANTHER" id="PTHR43245:SF13">
    <property type="entry name" value="UDP-D-APIOSE_UDP-D-XYLOSE SYNTHASE 2"/>
    <property type="match status" value="1"/>
</dbReference>
<dbReference type="Gene3D" id="3.40.50.720">
    <property type="entry name" value="NAD(P)-binding Rossmann-like Domain"/>
    <property type="match status" value="1"/>
</dbReference>
<comment type="caution">
    <text evidence="2">The sequence shown here is derived from an EMBL/GenBank/DDBJ whole genome shotgun (WGS) entry which is preliminary data.</text>
</comment>
<dbReference type="PRINTS" id="PR01713">
    <property type="entry name" value="NUCEPIMERASE"/>
</dbReference>
<proteinExistence type="predicted"/>
<organism evidence="2 3">
    <name type="scientific">Desulfomonile tiedjei</name>
    <dbReference type="NCBI Taxonomy" id="2358"/>
    <lineage>
        <taxon>Bacteria</taxon>
        <taxon>Pseudomonadati</taxon>
        <taxon>Thermodesulfobacteriota</taxon>
        <taxon>Desulfomonilia</taxon>
        <taxon>Desulfomonilales</taxon>
        <taxon>Desulfomonilaceae</taxon>
        <taxon>Desulfomonile</taxon>
    </lineage>
</organism>
<evidence type="ECO:0000259" key="1">
    <source>
        <dbReference type="Pfam" id="PF01370"/>
    </source>
</evidence>
<dbReference type="EMBL" id="JACRDE010000576">
    <property type="protein sequence ID" value="MBI5252175.1"/>
    <property type="molecule type" value="Genomic_DNA"/>
</dbReference>
<evidence type="ECO:0000313" key="2">
    <source>
        <dbReference type="EMBL" id="MBI5252175.1"/>
    </source>
</evidence>
<dbReference type="Pfam" id="PF01370">
    <property type="entry name" value="Epimerase"/>
    <property type="match status" value="1"/>
</dbReference>
<dbReference type="PANTHER" id="PTHR43245">
    <property type="entry name" value="BIFUNCTIONAL POLYMYXIN RESISTANCE PROTEIN ARNA"/>
    <property type="match status" value="1"/>
</dbReference>
<protein>
    <submittedName>
        <fullName evidence="2">SDR family oxidoreductase</fullName>
    </submittedName>
</protein>
<gene>
    <name evidence="2" type="ORF">HY912_21990</name>
</gene>
<accession>A0A9D6V7T5</accession>
<sequence>MTAKRNGRMVLVTGGAGFIGSHLVEGLLEKGNMVRVLDDLSNGKEENLHGLGNGRWLMGRDFEFIRGDIRDAETVDKAVKGVDAILHQAALGSVPRSVADPLTTQQVNADGTLQVFWAAKNNGVSRVVFASSSSVYGDSELLPKREGEEGAPLSPYALTKRVNEDFGRLFSNLYGLKTIGLRYFNVYGPRQDPTSAYAAVIPRFLTALLSGDAPVIYGNGEQSRDFTYAKDVVEANLLALEAPASACGAAYNIGRGDQANLLMLLGTLQKLLGTDIKPKFDPPRAGDVMHSSADTSLAARMLGFKAKSDLMSGLGESIQWYKENL</sequence>
<dbReference type="InterPro" id="IPR050177">
    <property type="entry name" value="Lipid_A_modif_metabolic_enz"/>
</dbReference>
<dbReference type="InterPro" id="IPR036291">
    <property type="entry name" value="NAD(P)-bd_dom_sf"/>
</dbReference>
<reference evidence="2" key="1">
    <citation type="submission" date="2020-07" db="EMBL/GenBank/DDBJ databases">
        <title>Huge and variable diversity of episymbiotic CPR bacteria and DPANN archaea in groundwater ecosystems.</title>
        <authorList>
            <person name="He C.Y."/>
            <person name="Keren R."/>
            <person name="Whittaker M."/>
            <person name="Farag I.F."/>
            <person name="Doudna J."/>
            <person name="Cate J.H.D."/>
            <person name="Banfield J.F."/>
        </authorList>
    </citation>
    <scope>NUCLEOTIDE SEQUENCE</scope>
    <source>
        <strain evidence="2">NC_groundwater_1664_Pr3_B-0.1um_52_9</strain>
    </source>
</reference>
<dbReference type="Proteomes" id="UP000807825">
    <property type="component" value="Unassembled WGS sequence"/>
</dbReference>
<feature type="domain" description="NAD-dependent epimerase/dehydratase" evidence="1">
    <location>
        <begin position="10"/>
        <end position="254"/>
    </location>
</feature>